<feature type="domain" description="Thiopeptide-type bacteriocin biosynthesis" evidence="2">
    <location>
        <begin position="148"/>
        <end position="334"/>
    </location>
</feature>
<reference evidence="4 6" key="2">
    <citation type="submission" date="2019-07" db="EMBL/GenBank/DDBJ databases">
        <title>Whole genome shotgun sequence of Kocuria flava NBRC 107626.</title>
        <authorList>
            <person name="Hosoyama A."/>
            <person name="Uohara A."/>
            <person name="Ohji S."/>
            <person name="Ichikawa N."/>
        </authorList>
    </citation>
    <scope>NUCLEOTIDE SEQUENCE [LARGE SCALE GENOMIC DNA]</scope>
    <source>
        <strain evidence="4 6">NBRC 107626</strain>
    </source>
</reference>
<dbReference type="AlphaFoldDB" id="A0A0U2WT41"/>
<protein>
    <recommendedName>
        <fullName evidence="2">Thiopeptide-type bacteriocin biosynthesis domain-containing protein</fullName>
    </recommendedName>
</protein>
<keyword evidence="6" id="KW-1185">Reference proteome</keyword>
<dbReference type="STRING" id="446860.AS188_07485"/>
<feature type="region of interest" description="Disordered" evidence="1">
    <location>
        <begin position="116"/>
        <end position="140"/>
    </location>
</feature>
<feature type="compositionally biased region" description="Basic and acidic residues" evidence="1">
    <location>
        <begin position="127"/>
        <end position="140"/>
    </location>
</feature>
<sequence>MSGPEGPWWELVLVRWGGEHARVVAHVIAPLLARDALGGRPVYVDTDWWQGPHVSLCFRVTPEEAETLRAAGLVDRAQELLTALGPGPETDPARHRELHGRLARYERRPGPLEPWLPDGRALLRPRPPREDGGGDSDLDRTVEQAHTRLLETELTLFARAARGERRVEAHALDLLAGVAARFTDSDLRATYPSFASHAEAYLATDAAAGTRARWDEAYARHRPALVRLLEQRTRQAAEGTLPADVTAVTDVLAAVADATDPLALFGGSALPASGGALSSSAFHTSLSRNRGWQDAVRHDAWFARYRLVLNLAYRHLSKLGLSPHHRFYTCHLLTLAAQDLTRTTAADVLKGLSRA</sequence>
<gene>
    <name evidence="3" type="ORF">AS188_07485</name>
    <name evidence="4" type="ORF">KFL01_12990</name>
</gene>
<name>A0A0U2WT41_9MICC</name>
<organism evidence="3 5">
    <name type="scientific">Kocuria flava</name>
    <dbReference type="NCBI Taxonomy" id="446860"/>
    <lineage>
        <taxon>Bacteria</taxon>
        <taxon>Bacillati</taxon>
        <taxon>Actinomycetota</taxon>
        <taxon>Actinomycetes</taxon>
        <taxon>Micrococcales</taxon>
        <taxon>Micrococcaceae</taxon>
        <taxon>Kocuria</taxon>
    </lineage>
</organism>
<dbReference type="KEGG" id="kfv:AS188_07485"/>
<dbReference type="Proteomes" id="UP000321155">
    <property type="component" value="Unassembled WGS sequence"/>
</dbReference>
<evidence type="ECO:0000256" key="1">
    <source>
        <dbReference type="SAM" id="MobiDB-lite"/>
    </source>
</evidence>
<dbReference type="Pfam" id="PF14028">
    <property type="entry name" value="Lant_dehydr_C"/>
    <property type="match status" value="1"/>
</dbReference>
<dbReference type="EMBL" id="BJZR01000028">
    <property type="protein sequence ID" value="GEO91993.1"/>
    <property type="molecule type" value="Genomic_DNA"/>
</dbReference>
<dbReference type="InterPro" id="IPR023809">
    <property type="entry name" value="Thiopep_bacteriocin_synth_dom"/>
</dbReference>
<evidence type="ECO:0000313" key="5">
    <source>
        <dbReference type="Proteomes" id="UP000057181"/>
    </source>
</evidence>
<evidence type="ECO:0000259" key="2">
    <source>
        <dbReference type="Pfam" id="PF14028"/>
    </source>
</evidence>
<dbReference type="RefSeq" id="WP_058858331.1">
    <property type="nucleotide sequence ID" value="NZ_BJZR01000028.1"/>
</dbReference>
<dbReference type="EMBL" id="CP013254">
    <property type="protein sequence ID" value="ALU39620.1"/>
    <property type="molecule type" value="Genomic_DNA"/>
</dbReference>
<accession>A0A0U2WT41</accession>
<evidence type="ECO:0000313" key="4">
    <source>
        <dbReference type="EMBL" id="GEO91993.1"/>
    </source>
</evidence>
<dbReference type="Proteomes" id="UP000057181">
    <property type="component" value="Chromosome"/>
</dbReference>
<evidence type="ECO:0000313" key="6">
    <source>
        <dbReference type="Proteomes" id="UP000321155"/>
    </source>
</evidence>
<reference evidence="3 5" key="1">
    <citation type="submission" date="2015-11" db="EMBL/GenBank/DDBJ databases">
        <title>Complete Genome Sequence of Kocuria flava strain HO-9041.</title>
        <authorList>
            <person name="Zhou M."/>
            <person name="Dai J."/>
        </authorList>
    </citation>
    <scope>NUCLEOTIDE SEQUENCE [LARGE SCALE GENOMIC DNA]</scope>
    <source>
        <strain evidence="3 5">HO-9041</strain>
    </source>
</reference>
<evidence type="ECO:0000313" key="3">
    <source>
        <dbReference type="EMBL" id="ALU39620.1"/>
    </source>
</evidence>
<proteinExistence type="predicted"/>